<reference evidence="2 4" key="2">
    <citation type="submission" date="2019-08" db="EMBL/GenBank/DDBJ databases">
        <title>Complete genome sequences of Francisella adeliensis (FSC1325 and FSC1326).</title>
        <authorList>
            <person name="Ohrman C."/>
            <person name="Uneklint I."/>
            <person name="Vallesi A."/>
            <person name="Karlsson L."/>
            <person name="Sjodin A."/>
        </authorList>
    </citation>
    <scope>NUCLEOTIDE SEQUENCE [LARGE SCALE GENOMIC DNA]</scope>
    <source>
        <strain evidence="2 4">FSC1325</strain>
    </source>
</reference>
<evidence type="ECO:0000313" key="1">
    <source>
        <dbReference type="EMBL" id="AXA34627.1"/>
    </source>
</evidence>
<dbReference type="OrthoDB" id="5604304at2"/>
<dbReference type="Proteomes" id="UP000681131">
    <property type="component" value="Chromosome"/>
</dbReference>
<dbReference type="KEGG" id="fad:CDH04_09560"/>
<accession>A0A2Z4Y0G5</accession>
<dbReference type="AlphaFoldDB" id="A0A2Z4Y0G5"/>
<keyword evidence="4" id="KW-1185">Reference proteome</keyword>
<evidence type="ECO:0000313" key="2">
    <source>
        <dbReference type="EMBL" id="QIW12871.1"/>
    </source>
</evidence>
<dbReference type="Proteomes" id="UP000251120">
    <property type="component" value="Chromosome"/>
</dbReference>
<name>A0A2Z4Y0G5_9GAMM</name>
<evidence type="ECO:0000313" key="3">
    <source>
        <dbReference type="Proteomes" id="UP000251120"/>
    </source>
</evidence>
<proteinExistence type="predicted"/>
<evidence type="ECO:0000313" key="4">
    <source>
        <dbReference type="Proteomes" id="UP000681131"/>
    </source>
</evidence>
<dbReference type="RefSeq" id="WP_112870802.1">
    <property type="nucleotide sequence ID" value="NZ_CP021781.1"/>
</dbReference>
<gene>
    <name evidence="1" type="ORF">CDH04_09560</name>
    <name evidence="2" type="ORF">FZC43_09570</name>
</gene>
<dbReference type="Gene3D" id="2.40.360.20">
    <property type="match status" value="1"/>
</dbReference>
<organism evidence="1 3">
    <name type="scientific">Francisella adeliensis</name>
    <dbReference type="NCBI Taxonomy" id="2007306"/>
    <lineage>
        <taxon>Bacteria</taxon>
        <taxon>Pseudomonadati</taxon>
        <taxon>Pseudomonadota</taxon>
        <taxon>Gammaproteobacteria</taxon>
        <taxon>Thiotrichales</taxon>
        <taxon>Francisellaceae</taxon>
        <taxon>Francisella</taxon>
    </lineage>
</organism>
<reference evidence="1 3" key="1">
    <citation type="submission" date="2017-06" db="EMBL/GenBank/DDBJ databases">
        <title>Complete genome of Francisella adeliensis.</title>
        <authorList>
            <person name="Vallesi A."/>
            <person name="Sjodin A."/>
        </authorList>
    </citation>
    <scope>NUCLEOTIDE SEQUENCE [LARGE SCALE GENOMIC DNA]</scope>
    <source>
        <strain evidence="1 3">FDC440</strain>
    </source>
</reference>
<sequence length="212" mass="24079">MRKTLIILATALTIISVGYSSDLNGKDYISTDTGTVYKYKTIDENGKLKFFISTTIKSCNEDKSLCHYVSELKDSSNTKVSGTKYDYAYEIREDGSIYTVSPGSEVETKLFPAKIKFGEVEKHHQNIEDRDVTDTSEFKKQIPEINVDGKIYKDCVELDVNSTIKFKDQVIKTESEEFYCKGIGLVKEKLKETHNSDKPMIYTNILTSVKTK</sequence>
<protein>
    <submittedName>
        <fullName evidence="1">Uncharacterized protein</fullName>
    </submittedName>
</protein>
<dbReference type="EMBL" id="CP043424">
    <property type="protein sequence ID" value="QIW12871.1"/>
    <property type="molecule type" value="Genomic_DNA"/>
</dbReference>
<dbReference type="EMBL" id="CP021781">
    <property type="protein sequence ID" value="AXA34627.1"/>
    <property type="molecule type" value="Genomic_DNA"/>
</dbReference>